<dbReference type="RefSeq" id="WP_002691288.1">
    <property type="nucleotide sequence ID" value="NZ_CM001797.1"/>
</dbReference>
<reference evidence="2" key="1">
    <citation type="submission" date="2012-01" db="EMBL/GenBank/DDBJ databases">
        <title>The Genome Sequence of Treponema denticola OTK.</title>
        <authorList>
            <consortium name="The Broad Institute Genome Sequencing Platform"/>
            <person name="Earl A."/>
            <person name="Ward D."/>
            <person name="Feldgarden M."/>
            <person name="Gevers D."/>
            <person name="Blanton J.M."/>
            <person name="Fenno C.J."/>
            <person name="Baranova O.V."/>
            <person name="Mathney J."/>
            <person name="Dewhirst F.E."/>
            <person name="Izard J."/>
            <person name="Young S.K."/>
            <person name="Zeng Q."/>
            <person name="Gargeya S."/>
            <person name="Fitzgerald M."/>
            <person name="Haas B."/>
            <person name="Abouelleil A."/>
            <person name="Alvarado L."/>
            <person name="Arachchi H.M."/>
            <person name="Berlin A."/>
            <person name="Chapman S.B."/>
            <person name="Gearin G."/>
            <person name="Goldberg J."/>
            <person name="Griggs A."/>
            <person name="Gujja S."/>
            <person name="Hansen M."/>
            <person name="Heiman D."/>
            <person name="Howarth C."/>
            <person name="Larimer J."/>
            <person name="Lui A."/>
            <person name="MacDonald P.J.P."/>
            <person name="McCowen C."/>
            <person name="Montmayeur A."/>
            <person name="Murphy C."/>
            <person name="Neiman D."/>
            <person name="Pearson M."/>
            <person name="Priest M."/>
            <person name="Roberts A."/>
            <person name="Saif S."/>
            <person name="Shea T."/>
            <person name="Sisk P."/>
            <person name="Stolte C."/>
            <person name="Sykes S."/>
            <person name="Wortman J."/>
            <person name="Nusbaum C."/>
            <person name="Birren B."/>
        </authorList>
    </citation>
    <scope>NUCLEOTIDE SEQUENCE [LARGE SCALE GENOMIC DNA]</scope>
    <source>
        <strain evidence="2">OTK</strain>
    </source>
</reference>
<dbReference type="EMBL" id="AGDY01000004">
    <property type="protein sequence ID" value="EMB23716.1"/>
    <property type="molecule type" value="Genomic_DNA"/>
</dbReference>
<organism evidence="2">
    <name type="scientific">Treponema denticola OTK</name>
    <dbReference type="NCBI Taxonomy" id="999434"/>
    <lineage>
        <taxon>Bacteria</taxon>
        <taxon>Pseudomonadati</taxon>
        <taxon>Spirochaetota</taxon>
        <taxon>Spirochaetia</taxon>
        <taxon>Spirochaetales</taxon>
        <taxon>Treponemataceae</taxon>
        <taxon>Treponema</taxon>
    </lineage>
</organism>
<gene>
    <name evidence="2" type="ORF">HMPREF9723_00854</name>
</gene>
<dbReference type="InterPro" id="IPR018958">
    <property type="entry name" value="Knr4/Smi1-like_dom"/>
</dbReference>
<sequence>MELIDNIKKIETYVCENFEEWGLDDPIEEEYFQEYESIAGASEHDLLKFEEEFSICLPEDFKTLYQYKDGSRFMCILPSMIGTSDMCFCLMSLTEIKKCKTYFQNKNALLSNFPKYFSSQDIDNMQDNRIKPYLFNKRWIPFAQYCDSCYLMLDFDPDTEGKKEQVICYIHDPDEIVYVSKNITELIEKITEKI</sequence>
<accession>A0A0F6MS53</accession>
<dbReference type="AlphaFoldDB" id="A0A0F6MS53"/>
<feature type="domain" description="Knr4/Smi1-like" evidence="1">
    <location>
        <begin position="40"/>
        <end position="189"/>
    </location>
</feature>
<evidence type="ECO:0000259" key="1">
    <source>
        <dbReference type="SMART" id="SM00860"/>
    </source>
</evidence>
<dbReference type="PATRIC" id="fig|999434.4.peg.891"/>
<dbReference type="InterPro" id="IPR037883">
    <property type="entry name" value="Knr4/Smi1-like_sf"/>
</dbReference>
<dbReference type="Gene3D" id="3.40.1580.10">
    <property type="entry name" value="SMI1/KNR4-like"/>
    <property type="match status" value="1"/>
</dbReference>
<name>A0A0F6MS53_TREDN</name>
<protein>
    <recommendedName>
        <fullName evidence="1">Knr4/Smi1-like domain-containing protein</fullName>
    </recommendedName>
</protein>
<dbReference type="HOGENOM" id="CLU_113681_0_0_12"/>
<dbReference type="SMART" id="SM00860">
    <property type="entry name" value="SMI1_KNR4"/>
    <property type="match status" value="1"/>
</dbReference>
<evidence type="ECO:0000313" key="2">
    <source>
        <dbReference type="EMBL" id="EMB23716.1"/>
    </source>
</evidence>
<dbReference type="SUPFAM" id="SSF160631">
    <property type="entry name" value="SMI1/KNR4-like"/>
    <property type="match status" value="1"/>
</dbReference>
<proteinExistence type="predicted"/>
<comment type="caution">
    <text evidence="2">The sequence shown here is derived from an EMBL/GenBank/DDBJ whole genome shotgun (WGS) entry which is preliminary data.</text>
</comment>
<dbReference type="Proteomes" id="UP000011701">
    <property type="component" value="Chromosome"/>
</dbReference>
<dbReference type="Pfam" id="PF09346">
    <property type="entry name" value="SMI1_KNR4"/>
    <property type="match status" value="1"/>
</dbReference>